<reference evidence="9 10" key="1">
    <citation type="journal article" date="2018" name="Elife">
        <title>Discovery and characterization of a prevalent human gut bacterial enzyme sufficient for the inactivation of a family of plant toxins.</title>
        <authorList>
            <person name="Koppel N."/>
            <person name="Bisanz J.E."/>
            <person name="Pandelia M.E."/>
            <person name="Turnbaugh P.J."/>
            <person name="Balskus E.P."/>
        </authorList>
    </citation>
    <scope>NUCLEOTIDE SEQUENCE [LARGE SCALE GENOMIC DNA]</scope>
    <source>
        <strain evidence="8 10">16A</strain>
        <strain evidence="7 9">FAA1-1-60AUCSF</strain>
    </source>
</reference>
<organism evidence="7 9">
    <name type="scientific">Eggerthella lenta</name>
    <name type="common">Eubacterium lentum</name>
    <dbReference type="NCBI Taxonomy" id="84112"/>
    <lineage>
        <taxon>Bacteria</taxon>
        <taxon>Bacillati</taxon>
        <taxon>Actinomycetota</taxon>
        <taxon>Coriobacteriia</taxon>
        <taxon>Eggerthellales</taxon>
        <taxon>Eggerthellaceae</taxon>
        <taxon>Eggerthella</taxon>
    </lineage>
</organism>
<proteinExistence type="predicted"/>
<dbReference type="SUPFAM" id="SSF52440">
    <property type="entry name" value="PreATP-grasp domain"/>
    <property type="match status" value="1"/>
</dbReference>
<dbReference type="InterPro" id="IPR052032">
    <property type="entry name" value="ATP-dep_AA_Ligase"/>
</dbReference>
<dbReference type="Gene3D" id="3.30.1490.20">
    <property type="entry name" value="ATP-grasp fold, A domain"/>
    <property type="match status" value="1"/>
</dbReference>
<dbReference type="EMBL" id="PPTY01000029">
    <property type="protein sequence ID" value="RDB82839.1"/>
    <property type="molecule type" value="Genomic_DNA"/>
</dbReference>
<protein>
    <submittedName>
        <fullName evidence="6">ATP-grasp domain-containing protein</fullName>
    </submittedName>
    <submittedName>
        <fullName evidence="7">Carboxylate--amine ligase</fullName>
    </submittedName>
</protein>
<accession>A0A369N2P0</accession>
<dbReference type="RefSeq" id="WP_035585790.1">
    <property type="nucleotide sequence ID" value="NZ_BQNE01000002.1"/>
</dbReference>
<dbReference type="GO" id="GO:0046872">
    <property type="term" value="F:metal ion binding"/>
    <property type="evidence" value="ECO:0007669"/>
    <property type="project" value="InterPro"/>
</dbReference>
<evidence type="ECO:0000256" key="3">
    <source>
        <dbReference type="ARBA" id="ARBA00022840"/>
    </source>
</evidence>
<evidence type="ECO:0000259" key="5">
    <source>
        <dbReference type="PROSITE" id="PS50975"/>
    </source>
</evidence>
<evidence type="ECO:0000313" key="8">
    <source>
        <dbReference type="EMBL" id="RDC37301.1"/>
    </source>
</evidence>
<reference evidence="6 11" key="2">
    <citation type="submission" date="2019-11" db="EMBL/GenBank/DDBJ databases">
        <title>Whole genome shotgun sequencing (WGS) data from Adlercreutzia equolifaciens ResAG-91, Eggerthella lenta MRI-F36, MRI-F37, MRI-F40, ResAG-49, ResAG-88, ResAG-121, ResAG-145, and Gordonibacter sp. ResAG-5, ResAG-26, ResAG-43, ResAG-50, ResAG-59.</title>
        <authorList>
            <person name="Stoll D.A."/>
            <person name="Danylec N."/>
            <person name="Franz C.M.A.P."/>
            <person name="Huch M."/>
        </authorList>
    </citation>
    <scope>NUCLEOTIDE SEQUENCE [LARGE SCALE GENOMIC DNA]</scope>
    <source>
        <strain evidence="6 11">ResAG-88</strain>
    </source>
</reference>
<dbReference type="Pfam" id="PF18130">
    <property type="entry name" value="ATPgrasp_N"/>
    <property type="match status" value="1"/>
</dbReference>
<dbReference type="EMBL" id="PPUQ01000013">
    <property type="protein sequence ID" value="RDC37301.1"/>
    <property type="molecule type" value="Genomic_DNA"/>
</dbReference>
<dbReference type="InterPro" id="IPR016185">
    <property type="entry name" value="PreATP-grasp_dom_sf"/>
</dbReference>
<dbReference type="PROSITE" id="PS50975">
    <property type="entry name" value="ATP_GRASP"/>
    <property type="match status" value="1"/>
</dbReference>
<dbReference type="EMBL" id="WPOM01000013">
    <property type="protein sequence ID" value="MVN33184.1"/>
    <property type="molecule type" value="Genomic_DNA"/>
</dbReference>
<evidence type="ECO:0000256" key="4">
    <source>
        <dbReference type="PROSITE-ProRule" id="PRU00409"/>
    </source>
</evidence>
<dbReference type="Proteomes" id="UP000253915">
    <property type="component" value="Unassembled WGS sequence"/>
</dbReference>
<dbReference type="Gene3D" id="3.30.470.20">
    <property type="entry name" value="ATP-grasp fold, B domain"/>
    <property type="match status" value="1"/>
</dbReference>
<dbReference type="PANTHER" id="PTHR43585:SF2">
    <property type="entry name" value="ATP-GRASP ENZYME FSQD"/>
    <property type="match status" value="1"/>
</dbReference>
<dbReference type="InterPro" id="IPR013815">
    <property type="entry name" value="ATP_grasp_subdomain_1"/>
</dbReference>
<name>A0A369N2P0_EGGLN</name>
<dbReference type="AlphaFoldDB" id="A0A369N2P0"/>
<evidence type="ECO:0000313" key="10">
    <source>
        <dbReference type="Proteomes" id="UP000253915"/>
    </source>
</evidence>
<evidence type="ECO:0000313" key="11">
    <source>
        <dbReference type="Proteomes" id="UP000436429"/>
    </source>
</evidence>
<keyword evidence="3 4" id="KW-0067">ATP-binding</keyword>
<dbReference type="Gene3D" id="3.40.50.20">
    <property type="match status" value="1"/>
</dbReference>
<evidence type="ECO:0000313" key="7">
    <source>
        <dbReference type="EMBL" id="RDB82839.1"/>
    </source>
</evidence>
<dbReference type="GO" id="GO:0016874">
    <property type="term" value="F:ligase activity"/>
    <property type="evidence" value="ECO:0007669"/>
    <property type="project" value="UniProtKB-KW"/>
</dbReference>
<dbReference type="SUPFAM" id="SSF56059">
    <property type="entry name" value="Glutathione synthetase ATP-binding domain-like"/>
    <property type="match status" value="1"/>
</dbReference>
<gene>
    <name evidence="8" type="ORF">C1853_10055</name>
    <name evidence="7" type="ORF">C1871_12790</name>
    <name evidence="6" type="ORF">GO726_08385</name>
</gene>
<dbReference type="GO" id="GO:0005524">
    <property type="term" value="F:ATP binding"/>
    <property type="evidence" value="ECO:0007669"/>
    <property type="project" value="UniProtKB-UniRule"/>
</dbReference>
<dbReference type="GeneID" id="69511756"/>
<evidence type="ECO:0000313" key="9">
    <source>
        <dbReference type="Proteomes" id="UP000253857"/>
    </source>
</evidence>
<evidence type="ECO:0000256" key="2">
    <source>
        <dbReference type="ARBA" id="ARBA00022741"/>
    </source>
</evidence>
<comment type="caution">
    <text evidence="7">The sequence shown here is derived from an EMBL/GenBank/DDBJ whole genome shotgun (WGS) entry which is preliminary data.</text>
</comment>
<dbReference type="PANTHER" id="PTHR43585">
    <property type="entry name" value="FUMIPYRROLE BIOSYNTHESIS PROTEIN C"/>
    <property type="match status" value="1"/>
</dbReference>
<evidence type="ECO:0000256" key="1">
    <source>
        <dbReference type="ARBA" id="ARBA00022598"/>
    </source>
</evidence>
<keyword evidence="1 7" id="KW-0436">Ligase</keyword>
<dbReference type="InterPro" id="IPR041472">
    <property type="entry name" value="BL00235/CARNS1_N"/>
</dbReference>
<dbReference type="InterPro" id="IPR011761">
    <property type="entry name" value="ATP-grasp"/>
</dbReference>
<keyword evidence="2 4" id="KW-0547">Nucleotide-binding</keyword>
<feature type="domain" description="ATP-grasp" evidence="5">
    <location>
        <begin position="108"/>
        <end position="308"/>
    </location>
</feature>
<sequence>MTKAVLLLGGSAQQLDSFEAARRLGYRTVLCDWDPNCPGRELADSFYEVSTIDREAVLRVARAESVDGVVSYASDASAPVAAWVSERLGLPGNPCESVAMLCDKGRFRAFLAENGFAVPDNVVANSGDRSAAKSAAQMIGLPLVVKPVDSAGSRGVSVVRDFSELVAAFNRACEFSRKGEVVMESYIETATAGRVIEAELFVEGGKIISWGLMSAYRDLSLNGVVPSCYIHPMDECSRVNASVHEVLSALVARAGIVQGAMNIELIANKSGDIYIIDVGPRNGGNYLPRFFSYISGDDIVEATLRIAVGDPSGLKHFEQSKDGLWVQFMHYAQTSGIFNGFEFTKEYEGAHVETHLYKELGSHVEPLESISDSIGVSLLHFPSESDPGALSARLPAMCRPKIH</sequence>
<dbReference type="Pfam" id="PF13535">
    <property type="entry name" value="ATP-grasp_4"/>
    <property type="match status" value="1"/>
</dbReference>
<evidence type="ECO:0000313" key="6">
    <source>
        <dbReference type="EMBL" id="MVN33184.1"/>
    </source>
</evidence>
<dbReference type="Proteomes" id="UP000253857">
    <property type="component" value="Unassembled WGS sequence"/>
</dbReference>
<dbReference type="Proteomes" id="UP000436429">
    <property type="component" value="Unassembled WGS sequence"/>
</dbReference>